<evidence type="ECO:0000313" key="14">
    <source>
        <dbReference type="Proteomes" id="UP001225356"/>
    </source>
</evidence>
<evidence type="ECO:0000313" key="13">
    <source>
        <dbReference type="EMBL" id="MDP9843101.1"/>
    </source>
</evidence>
<gene>
    <name evidence="13" type="ORF">J2853_002312</name>
</gene>
<evidence type="ECO:0000256" key="4">
    <source>
        <dbReference type="ARBA" id="ARBA00022692"/>
    </source>
</evidence>
<dbReference type="InterPro" id="IPR041916">
    <property type="entry name" value="Anti_sigma_zinc_sf"/>
</dbReference>
<dbReference type="PANTHER" id="PTHR37461">
    <property type="entry name" value="ANTI-SIGMA-K FACTOR RSKA"/>
    <property type="match status" value="1"/>
</dbReference>
<keyword evidence="4 11" id="KW-0812">Transmembrane</keyword>
<dbReference type="Proteomes" id="UP001225356">
    <property type="component" value="Unassembled WGS sequence"/>
</dbReference>
<organism evidence="13 14">
    <name type="scientific">Streptosporangium lutulentum</name>
    <dbReference type="NCBI Taxonomy" id="1461250"/>
    <lineage>
        <taxon>Bacteria</taxon>
        <taxon>Bacillati</taxon>
        <taxon>Actinomycetota</taxon>
        <taxon>Actinomycetes</taxon>
        <taxon>Streptosporangiales</taxon>
        <taxon>Streptosporangiaceae</taxon>
        <taxon>Streptosporangium</taxon>
    </lineage>
</organism>
<keyword evidence="14" id="KW-1185">Reference proteome</keyword>
<evidence type="ECO:0000256" key="2">
    <source>
        <dbReference type="ARBA" id="ARBA00004236"/>
    </source>
</evidence>
<keyword evidence="3" id="KW-1003">Cell membrane</keyword>
<reference evidence="13 14" key="1">
    <citation type="submission" date="2023-07" db="EMBL/GenBank/DDBJ databases">
        <title>Sequencing the genomes of 1000 actinobacteria strains.</title>
        <authorList>
            <person name="Klenk H.-P."/>
        </authorList>
    </citation>
    <scope>NUCLEOTIDE SEQUENCE [LARGE SCALE GENOMIC DNA]</scope>
    <source>
        <strain evidence="13 14">DSM 46740</strain>
    </source>
</reference>
<comment type="subcellular location">
    <subcellularLocation>
        <location evidence="2">Cell membrane</location>
    </subcellularLocation>
    <subcellularLocation>
        <location evidence="1">Membrane</location>
        <topology evidence="1">Single-pass membrane protein</topology>
    </subcellularLocation>
</comment>
<proteinExistence type="predicted"/>
<evidence type="ECO:0000256" key="10">
    <source>
        <dbReference type="ARBA" id="ARBA00030803"/>
    </source>
</evidence>
<evidence type="ECO:0000256" key="1">
    <source>
        <dbReference type="ARBA" id="ARBA00004167"/>
    </source>
</evidence>
<name>A0ABT9Q8M4_9ACTN</name>
<evidence type="ECO:0000256" key="9">
    <source>
        <dbReference type="ARBA" id="ARBA00029829"/>
    </source>
</evidence>
<evidence type="ECO:0000256" key="6">
    <source>
        <dbReference type="ARBA" id="ARBA00023015"/>
    </source>
</evidence>
<dbReference type="Gene3D" id="1.10.10.1320">
    <property type="entry name" value="Anti-sigma factor, zinc-finger domain"/>
    <property type="match status" value="1"/>
</dbReference>
<comment type="caution">
    <text evidence="13">The sequence shown here is derived from an EMBL/GenBank/DDBJ whole genome shotgun (WGS) entry which is preliminary data.</text>
</comment>
<evidence type="ECO:0000256" key="8">
    <source>
        <dbReference type="ARBA" id="ARBA00023163"/>
    </source>
</evidence>
<sequence>MNDAKNDRDPHTLAGAYVLDAIDVPADQLRFEEHLGRCAECAQEVRGLSETAARLGQATAAEAPPGLRERVMAQIGHVRQLPPVFAHAPGAKSRARWWPRLAAGLAVAGLAAAVLLGLVTVRAQDQLEQIQRRDRQISAVLAAPDARILTATAHQGGAATVVVSRAEGELVFLSRGLAALPDNSTYQLWQIGPAGIRSAALMRPDDFGHTPPIVTTRAGASTQLGVTVEPEGGSTQPTTQPLLLIDLPAA</sequence>
<keyword evidence="6" id="KW-0805">Transcription regulation</keyword>
<accession>A0ABT9Q8M4</accession>
<evidence type="ECO:0000256" key="11">
    <source>
        <dbReference type="SAM" id="Phobius"/>
    </source>
</evidence>
<evidence type="ECO:0000256" key="7">
    <source>
        <dbReference type="ARBA" id="ARBA00023136"/>
    </source>
</evidence>
<evidence type="ECO:0000256" key="5">
    <source>
        <dbReference type="ARBA" id="ARBA00022989"/>
    </source>
</evidence>
<evidence type="ECO:0000256" key="3">
    <source>
        <dbReference type="ARBA" id="ARBA00022475"/>
    </source>
</evidence>
<keyword evidence="8" id="KW-0804">Transcription</keyword>
<dbReference type="InterPro" id="IPR051474">
    <property type="entry name" value="Anti-sigma-K/W_factor"/>
</dbReference>
<keyword evidence="7 11" id="KW-0472">Membrane</keyword>
<keyword evidence="5 11" id="KW-1133">Transmembrane helix</keyword>
<protein>
    <recommendedName>
        <fullName evidence="10">Regulator of SigK</fullName>
    </recommendedName>
    <alternativeName>
        <fullName evidence="9">Sigma-K anti-sigma factor RskA</fullName>
    </alternativeName>
</protein>
<evidence type="ECO:0000259" key="12">
    <source>
        <dbReference type="Pfam" id="PF10099"/>
    </source>
</evidence>
<dbReference type="InterPro" id="IPR018764">
    <property type="entry name" value="RskA_C"/>
</dbReference>
<dbReference type="RefSeq" id="WP_307557076.1">
    <property type="nucleotide sequence ID" value="NZ_JAUSQU010000001.1"/>
</dbReference>
<dbReference type="PANTHER" id="PTHR37461:SF1">
    <property type="entry name" value="ANTI-SIGMA-K FACTOR RSKA"/>
    <property type="match status" value="1"/>
</dbReference>
<feature type="transmembrane region" description="Helical" evidence="11">
    <location>
        <begin position="101"/>
        <end position="121"/>
    </location>
</feature>
<dbReference type="Pfam" id="PF10099">
    <property type="entry name" value="RskA_C"/>
    <property type="match status" value="1"/>
</dbReference>
<feature type="domain" description="Anti-sigma K factor RskA C-terminal" evidence="12">
    <location>
        <begin position="107"/>
        <end position="241"/>
    </location>
</feature>
<dbReference type="EMBL" id="JAUSQU010000001">
    <property type="protein sequence ID" value="MDP9843101.1"/>
    <property type="molecule type" value="Genomic_DNA"/>
</dbReference>